<dbReference type="Pfam" id="PF07877">
    <property type="entry name" value="DUF1661"/>
    <property type="match status" value="1"/>
</dbReference>
<dbReference type="AlphaFoldDB" id="A0A0E2LQ78"/>
<dbReference type="EMBL" id="AWUW01000083">
    <property type="protein sequence ID" value="ERJ66256.1"/>
    <property type="molecule type" value="Genomic_DNA"/>
</dbReference>
<sequence>MSMNRVSDFTNRNRCNCDARILKKWNVNYFVLVRDFFCSRTKIKKFSRHVFRSMKQKILRT</sequence>
<protein>
    <submittedName>
        <fullName evidence="1">Uncharacterized protein</fullName>
    </submittedName>
</protein>
<evidence type="ECO:0000313" key="2">
    <source>
        <dbReference type="Proteomes" id="UP000016630"/>
    </source>
</evidence>
<name>A0A0E2LQ78_PORGN</name>
<accession>A0A0E2LQ78</accession>
<proteinExistence type="predicted"/>
<comment type="caution">
    <text evidence="1">The sequence shown here is derived from an EMBL/GenBank/DDBJ whole genome shotgun (WGS) entry which is preliminary data.</text>
</comment>
<gene>
    <name evidence="1" type="ORF">HMPREF1555_01186</name>
</gene>
<evidence type="ECO:0000313" key="1">
    <source>
        <dbReference type="EMBL" id="ERJ66256.1"/>
    </source>
</evidence>
<dbReference type="InterPro" id="IPR012456">
    <property type="entry name" value="DUF1661"/>
</dbReference>
<dbReference type="Proteomes" id="UP000016630">
    <property type="component" value="Unassembled WGS sequence"/>
</dbReference>
<reference evidence="1 2" key="1">
    <citation type="submission" date="2013-06" db="EMBL/GenBank/DDBJ databases">
        <authorList>
            <person name="Weinstock G."/>
            <person name="Sodergren E."/>
            <person name="Lobos E.A."/>
            <person name="Fulton L."/>
            <person name="Fulton R."/>
            <person name="Courtney L."/>
            <person name="Fronick C."/>
            <person name="O'Laughlin M."/>
            <person name="Godfrey J."/>
            <person name="Wilson R.M."/>
            <person name="Miner T."/>
            <person name="Farmer C."/>
            <person name="Delehaunty K."/>
            <person name="Cordes M."/>
            <person name="Minx P."/>
            <person name="Tomlinson C."/>
            <person name="Chen J."/>
            <person name="Wollam A."/>
            <person name="Pepin K.H."/>
            <person name="Bhonagiri V."/>
            <person name="Zhang X."/>
            <person name="Warren W."/>
            <person name="Mitreva M."/>
            <person name="Mardis E.R."/>
            <person name="Wilson R.K."/>
        </authorList>
    </citation>
    <scope>NUCLEOTIDE SEQUENCE [LARGE SCALE GENOMIC DNA]</scope>
    <source>
        <strain evidence="1 2">F0570</strain>
    </source>
</reference>
<dbReference type="HOGENOM" id="CLU_2918764_0_0_10"/>
<organism evidence="1 2">
    <name type="scientific">Porphyromonas gingivalis F0570</name>
    <dbReference type="NCBI Taxonomy" id="1227271"/>
    <lineage>
        <taxon>Bacteria</taxon>
        <taxon>Pseudomonadati</taxon>
        <taxon>Bacteroidota</taxon>
        <taxon>Bacteroidia</taxon>
        <taxon>Bacteroidales</taxon>
        <taxon>Porphyromonadaceae</taxon>
        <taxon>Porphyromonas</taxon>
    </lineage>
</organism>